<evidence type="ECO:0000313" key="3">
    <source>
        <dbReference type="Proteomes" id="UP000199048"/>
    </source>
</evidence>
<sequence>MTSTLTRQQRRAMQRHAAEADRAVEGDRRFFARWPDRTYRIRLLSQAERRQVEIFQGKPLRPEPDQAVFTVMKQLAPGVRMRATVIGPLESIGEELTDAEAGSIYESYADIHPAIRQREAMMRAAVCQPRGASQDGGGR</sequence>
<feature type="region of interest" description="Disordered" evidence="1">
    <location>
        <begin position="1"/>
        <end position="20"/>
    </location>
</feature>
<protein>
    <submittedName>
        <fullName evidence="2">Uncharacterized protein</fullName>
    </submittedName>
</protein>
<proteinExistence type="predicted"/>
<reference evidence="3" key="1">
    <citation type="submission" date="2016-10" db="EMBL/GenBank/DDBJ databases">
        <authorList>
            <person name="Varghese N."/>
            <person name="Submissions S."/>
        </authorList>
    </citation>
    <scope>NUCLEOTIDE SEQUENCE [LARGE SCALE GENOMIC DNA]</scope>
    <source>
        <strain evidence="3">BL36</strain>
    </source>
</reference>
<evidence type="ECO:0000313" key="2">
    <source>
        <dbReference type="EMBL" id="SFM97988.1"/>
    </source>
</evidence>
<organism evidence="2 3">
    <name type="scientific">Methylobacterium pseudosasicola</name>
    <dbReference type="NCBI Taxonomy" id="582667"/>
    <lineage>
        <taxon>Bacteria</taxon>
        <taxon>Pseudomonadati</taxon>
        <taxon>Pseudomonadota</taxon>
        <taxon>Alphaproteobacteria</taxon>
        <taxon>Hyphomicrobiales</taxon>
        <taxon>Methylobacteriaceae</taxon>
        <taxon>Methylobacterium</taxon>
    </lineage>
</organism>
<evidence type="ECO:0000256" key="1">
    <source>
        <dbReference type="SAM" id="MobiDB-lite"/>
    </source>
</evidence>
<dbReference type="EMBL" id="FOTK01000091">
    <property type="protein sequence ID" value="SFM97988.1"/>
    <property type="molecule type" value="Genomic_DNA"/>
</dbReference>
<dbReference type="Proteomes" id="UP000199048">
    <property type="component" value="Unassembled WGS sequence"/>
</dbReference>
<dbReference type="STRING" id="582667.SAMN05192568_10916"/>
<keyword evidence="3" id="KW-1185">Reference proteome</keyword>
<dbReference type="AlphaFoldDB" id="A0A1I4V9W7"/>
<gene>
    <name evidence="2" type="ORF">SAMN05192568_10916</name>
</gene>
<accession>A0A1I4V9W7</accession>
<name>A0A1I4V9W7_9HYPH</name>